<evidence type="ECO:0000256" key="1">
    <source>
        <dbReference type="SAM" id="Phobius"/>
    </source>
</evidence>
<proteinExistence type="predicted"/>
<evidence type="ECO:0000313" key="3">
    <source>
        <dbReference type="EMBL" id="QRC91180.1"/>
    </source>
</evidence>
<dbReference type="KEGG" id="pno:SNOG_00681"/>
<name>A0A7U2EQI0_PHANO</name>
<sequence>MTTILFTLVVITLFIACQAQSFLQCLLPNSMTLLFTRQWHNSARPWSSSLLRLVSAPVHSAARIHRRNMTTGTYAGMCIGSGVFIVICFASLVILAWKKGWWPFKKRFNGNTSNDEKDMYEKGELHGEAIPRFETMGKERMELEAKEHMPEMDAADCGL</sequence>
<evidence type="ECO:0000313" key="4">
    <source>
        <dbReference type="Proteomes" id="UP000663193"/>
    </source>
</evidence>
<dbReference type="AlphaFoldDB" id="A0A7U2EQI0"/>
<keyword evidence="2" id="KW-0732">Signal</keyword>
<dbReference type="RefSeq" id="XP_001791359.1">
    <property type="nucleotide sequence ID" value="XM_001791307.1"/>
</dbReference>
<keyword evidence="1" id="KW-1133">Transmembrane helix</keyword>
<keyword evidence="1" id="KW-0812">Transmembrane</keyword>
<evidence type="ECO:0000256" key="2">
    <source>
        <dbReference type="SAM" id="SignalP"/>
    </source>
</evidence>
<dbReference type="Proteomes" id="UP000663193">
    <property type="component" value="Chromosome 1"/>
</dbReference>
<feature type="chain" id="PRO_5034891184" evidence="2">
    <location>
        <begin position="20"/>
        <end position="159"/>
    </location>
</feature>
<gene>
    <name evidence="3" type="ORF">JI435_006810</name>
</gene>
<organism evidence="3 4">
    <name type="scientific">Phaeosphaeria nodorum (strain SN15 / ATCC MYA-4574 / FGSC 10173)</name>
    <name type="common">Glume blotch fungus</name>
    <name type="synonym">Parastagonospora nodorum</name>
    <dbReference type="NCBI Taxonomy" id="321614"/>
    <lineage>
        <taxon>Eukaryota</taxon>
        <taxon>Fungi</taxon>
        <taxon>Dikarya</taxon>
        <taxon>Ascomycota</taxon>
        <taxon>Pezizomycotina</taxon>
        <taxon>Dothideomycetes</taxon>
        <taxon>Pleosporomycetidae</taxon>
        <taxon>Pleosporales</taxon>
        <taxon>Pleosporineae</taxon>
        <taxon>Phaeosphaeriaceae</taxon>
        <taxon>Parastagonospora</taxon>
    </lineage>
</organism>
<protein>
    <submittedName>
        <fullName evidence="3">Uncharacterized protein</fullName>
    </submittedName>
</protein>
<keyword evidence="4" id="KW-1185">Reference proteome</keyword>
<keyword evidence="1" id="KW-0472">Membrane</keyword>
<feature type="signal peptide" evidence="2">
    <location>
        <begin position="1"/>
        <end position="19"/>
    </location>
</feature>
<accession>A0A7U2EQI0</accession>
<feature type="transmembrane region" description="Helical" evidence="1">
    <location>
        <begin position="74"/>
        <end position="97"/>
    </location>
</feature>
<dbReference type="VEuPathDB" id="FungiDB:JI435_006810"/>
<dbReference type="EMBL" id="CP069023">
    <property type="protein sequence ID" value="QRC91180.1"/>
    <property type="molecule type" value="Genomic_DNA"/>
</dbReference>
<reference evidence="4" key="1">
    <citation type="journal article" date="2021" name="BMC Genomics">
        <title>Chromosome-level genome assembly and manually-curated proteome of model necrotroph Parastagonospora nodorum Sn15 reveals a genome-wide trove of candidate effector homologs, and redundancy of virulence-related functions within an accessory chromosome.</title>
        <authorList>
            <person name="Bertazzoni S."/>
            <person name="Jones D.A.B."/>
            <person name="Phan H.T."/>
            <person name="Tan K.-C."/>
            <person name="Hane J.K."/>
        </authorList>
    </citation>
    <scope>NUCLEOTIDE SEQUENCE [LARGE SCALE GENOMIC DNA]</scope>
    <source>
        <strain evidence="4">SN15 / ATCC MYA-4574 / FGSC 10173)</strain>
    </source>
</reference>